<reference evidence="2 3" key="1">
    <citation type="submission" date="2018-07" db="EMBL/GenBank/DDBJ databases">
        <title>Halomonas montanilacus sp. nov., isolated from Lake Pengyan on Tibetan Plateau.</title>
        <authorList>
            <person name="Lu H."/>
            <person name="Xing P."/>
            <person name="Wu Q."/>
        </authorList>
    </citation>
    <scope>NUCLEOTIDE SEQUENCE [LARGE SCALE GENOMIC DNA]</scope>
    <source>
        <strain evidence="2 3">PYC7W</strain>
    </source>
</reference>
<dbReference type="Proteomes" id="UP000252405">
    <property type="component" value="Unassembled WGS sequence"/>
</dbReference>
<evidence type="ECO:0000313" key="2">
    <source>
        <dbReference type="EMBL" id="RCV86124.1"/>
    </source>
</evidence>
<keyword evidence="1" id="KW-0732">Signal</keyword>
<accession>A0A368TNE7</accession>
<feature type="chain" id="PRO_5016746366" evidence="1">
    <location>
        <begin position="29"/>
        <end position="217"/>
    </location>
</feature>
<feature type="signal peptide" evidence="1">
    <location>
        <begin position="1"/>
        <end position="28"/>
    </location>
</feature>
<organism evidence="2 3">
    <name type="scientific">Billgrantia montanilacus</name>
    <dbReference type="NCBI Taxonomy" id="2282305"/>
    <lineage>
        <taxon>Bacteria</taxon>
        <taxon>Pseudomonadati</taxon>
        <taxon>Pseudomonadota</taxon>
        <taxon>Gammaproteobacteria</taxon>
        <taxon>Oceanospirillales</taxon>
        <taxon>Halomonadaceae</taxon>
        <taxon>Billgrantia</taxon>
    </lineage>
</organism>
<dbReference type="EMBL" id="QPII01000031">
    <property type="protein sequence ID" value="RCV86124.1"/>
    <property type="molecule type" value="Genomic_DNA"/>
</dbReference>
<dbReference type="OrthoDB" id="6159094at2"/>
<evidence type="ECO:0000313" key="3">
    <source>
        <dbReference type="Proteomes" id="UP000252405"/>
    </source>
</evidence>
<comment type="caution">
    <text evidence="2">The sequence shown here is derived from an EMBL/GenBank/DDBJ whole genome shotgun (WGS) entry which is preliminary data.</text>
</comment>
<dbReference type="AlphaFoldDB" id="A0A368TNE7"/>
<keyword evidence="3" id="KW-1185">Reference proteome</keyword>
<dbReference type="RefSeq" id="WP_114481056.1">
    <property type="nucleotide sequence ID" value="NZ_QPII01000031.1"/>
</dbReference>
<evidence type="ECO:0000256" key="1">
    <source>
        <dbReference type="SAM" id="SignalP"/>
    </source>
</evidence>
<protein>
    <submittedName>
        <fullName evidence="2">Uncharacterized protein</fullName>
    </submittedName>
</protein>
<proteinExistence type="predicted"/>
<sequence length="217" mass="24844">MRRLAAIPFRATLLALGFGAFMALGSVAHVQAQRAAAGPPDWPCVQRLIPEMAWGTVWAGPPLDELERQWWEDEEVGSVVRFATARATPEGEGLERVRDFVASVDDDEAEERLTLLFSGLFELTNRERRRAIDSIRRASRAQVARLEIISDMVDELEARRSEEGADEAEIERLSEDLFWEQRTFQMRQQALPAMCEQPYLLEEKLSRMTRVIMERLP</sequence>
<gene>
    <name evidence="2" type="ORF">DU505_21695</name>
</gene>
<name>A0A368TNE7_9GAMM</name>